<dbReference type="AlphaFoldDB" id="A0A167G072"/>
<name>A0A167G072_9ASCO</name>
<feature type="domain" description="Putative ER transporter 6TM N-terminal" evidence="4">
    <location>
        <begin position="1"/>
        <end position="271"/>
    </location>
</feature>
<gene>
    <name evidence="5" type="ORF">AWJ20_3575</name>
</gene>
<feature type="transmembrane region" description="Helical" evidence="2">
    <location>
        <begin position="506"/>
        <end position="524"/>
    </location>
</feature>
<dbReference type="Proteomes" id="UP000189580">
    <property type="component" value="Chromosome b"/>
</dbReference>
<evidence type="ECO:0000313" key="6">
    <source>
        <dbReference type="Proteomes" id="UP000189580"/>
    </source>
</evidence>
<evidence type="ECO:0000256" key="2">
    <source>
        <dbReference type="SAM" id="Phobius"/>
    </source>
</evidence>
<keyword evidence="2" id="KW-1133">Transmembrane helix</keyword>
<feature type="compositionally biased region" description="Polar residues" evidence="1">
    <location>
        <begin position="349"/>
        <end position="367"/>
    </location>
</feature>
<dbReference type="Pfam" id="PF10334">
    <property type="entry name" value="BRE4"/>
    <property type="match status" value="1"/>
</dbReference>
<accession>A0A167G072</accession>
<dbReference type="InterPro" id="IPR018820">
    <property type="entry name" value="BRE4-related_DUF2421"/>
</dbReference>
<dbReference type="PANTHER" id="PTHR37994">
    <property type="entry name" value="ARAE_2_N DOMAIN-CONTAINING PROTEIN-RELATED"/>
    <property type="match status" value="1"/>
</dbReference>
<dbReference type="GeneID" id="30035612"/>
<evidence type="ECO:0000259" key="4">
    <source>
        <dbReference type="Pfam" id="PF10337"/>
    </source>
</evidence>
<keyword evidence="2" id="KW-0472">Membrane</keyword>
<dbReference type="KEGG" id="slb:AWJ20_3575"/>
<sequence length="846" mass="94742">MGLQLSLHIILSALIFPFTANFAFFGGISKFLGPLSQLSKNTIKFLNEVRPSQQEFENFRNIGATTSQILSKSTPVNLMASLSTLEISYGRFDSGDVGEFRSMFRNLISSIAGLQWFFSRIQERKEVLLDRVVTLRTRTGTVASLPPEHPTKLYEALHKKYLPVGEFESQRRQVLSENARENDSKHNLSIDDLDKLVDLVSDRYTDVLVAGDKAIEALAGWLQAANSFRLYSRLIPGQYKKHQAEQVKQMEHIKVAHENLLAEIKKLDEDRWQEVFHVEDELGPLAAAFIAQGALFGFSVKRYARVLARIMDNCETLDKTSPLPSLRLPFKKTDRAKVSFDHDIIAADQNATDDGPSSSGYYAQSSTEARDPDAAPPRLIAHLVGRKLVQFYNLLLSDRCLFALRTAVIGVVPAIPGFVRPTAFFYYSNRLIWVVIMTVISTADLPGDVIKAYIQKVIYTFLACVLGMVGWYISTGNGNGNKYGYAIVNIFLLYFLVCYRHFSKHTLPTAAIVLSASTVLVIGSSWQNTQAPGPGMHGFGFRVAWIRFVTVLVGVTLGSLASCFPKPKTGRRAVRNIISRVLRSIGNIHCDIGKFGVQRSHDPDVHRLPRKDFVSDGLAKILLKLASIGPLMKTLKYEPELTGPWPRAKYERLVKLCTEISHLSFSLYIVFDQLKDPEQWVNVVASRCGWTSSEMMTNFFAIIHMTSLSLTTGGPLPRVSPAQLTLKHLKLLEDNYHVNVDTMVGKIMKELDDIRAGVDIEAAPSSRPRTNDEASEKRIGREGVFGNLLSHDGQLCLVALLFSRMIYERMDELLVVVKGLVGEEFDYNPEFATDLDDVYETTKLLI</sequence>
<feature type="transmembrane region" description="Helical" evidence="2">
    <location>
        <begin position="400"/>
        <end position="419"/>
    </location>
</feature>
<feature type="transmembrane region" description="Helical" evidence="2">
    <location>
        <begin position="480"/>
        <end position="499"/>
    </location>
</feature>
<evidence type="ECO:0000259" key="3">
    <source>
        <dbReference type="Pfam" id="PF10334"/>
    </source>
</evidence>
<feature type="region of interest" description="Disordered" evidence="1">
    <location>
        <begin position="349"/>
        <end position="374"/>
    </location>
</feature>
<feature type="transmembrane region" description="Helical" evidence="2">
    <location>
        <begin position="6"/>
        <end position="28"/>
    </location>
</feature>
<feature type="transmembrane region" description="Helical" evidence="2">
    <location>
        <begin position="457"/>
        <end position="474"/>
    </location>
</feature>
<organism evidence="5 6">
    <name type="scientific">Sugiyamaella lignohabitans</name>
    <dbReference type="NCBI Taxonomy" id="796027"/>
    <lineage>
        <taxon>Eukaryota</taxon>
        <taxon>Fungi</taxon>
        <taxon>Dikarya</taxon>
        <taxon>Ascomycota</taxon>
        <taxon>Saccharomycotina</taxon>
        <taxon>Dipodascomycetes</taxon>
        <taxon>Dipodascales</taxon>
        <taxon>Trichomonascaceae</taxon>
        <taxon>Sugiyamaella</taxon>
    </lineage>
</organism>
<dbReference type="Pfam" id="PF10337">
    <property type="entry name" value="ArAE_2_N"/>
    <property type="match status" value="1"/>
</dbReference>
<feature type="domain" description="DUF2421" evidence="3">
    <location>
        <begin position="565"/>
        <end position="825"/>
    </location>
</feature>
<feature type="transmembrane region" description="Helical" evidence="2">
    <location>
        <begin position="544"/>
        <end position="565"/>
    </location>
</feature>
<evidence type="ECO:0008006" key="7">
    <source>
        <dbReference type="Google" id="ProtNLM"/>
    </source>
</evidence>
<dbReference type="RefSeq" id="XP_018738408.1">
    <property type="nucleotide sequence ID" value="XM_018880604.1"/>
</dbReference>
<dbReference type="EMBL" id="CP014503">
    <property type="protein sequence ID" value="ANB15931.1"/>
    <property type="molecule type" value="Genomic_DNA"/>
</dbReference>
<protein>
    <recommendedName>
        <fullName evidence="7">DUF2421 domain-containing protein</fullName>
    </recommendedName>
</protein>
<proteinExistence type="predicted"/>
<keyword evidence="6" id="KW-1185">Reference proteome</keyword>
<keyword evidence="2" id="KW-0812">Transmembrane</keyword>
<evidence type="ECO:0000256" key="1">
    <source>
        <dbReference type="SAM" id="MobiDB-lite"/>
    </source>
</evidence>
<evidence type="ECO:0000313" key="5">
    <source>
        <dbReference type="EMBL" id="ANB15931.1"/>
    </source>
</evidence>
<reference evidence="5 6" key="1">
    <citation type="submission" date="2016-02" db="EMBL/GenBank/DDBJ databases">
        <title>Complete genome sequence and transcriptome regulation of the pentose utilising yeast Sugiyamaella lignohabitans.</title>
        <authorList>
            <person name="Bellasio M."/>
            <person name="Peymann A."/>
            <person name="Valli M."/>
            <person name="Sipitzky M."/>
            <person name="Graf A."/>
            <person name="Sauer M."/>
            <person name="Marx H."/>
            <person name="Mattanovich D."/>
        </authorList>
    </citation>
    <scope>NUCLEOTIDE SEQUENCE [LARGE SCALE GENOMIC DNA]</scope>
    <source>
        <strain evidence="5 6">CBS 10342</strain>
    </source>
</reference>
<dbReference type="OrthoDB" id="2274698at2759"/>
<dbReference type="InterPro" id="IPR018823">
    <property type="entry name" value="ArAE_2_N"/>
</dbReference>
<dbReference type="PANTHER" id="PTHR37994:SF1">
    <property type="entry name" value="ER TRANSPORTER 6TM N-TERMINAL DOMAIN-CONTAINING PROTEIN"/>
    <property type="match status" value="1"/>
</dbReference>